<evidence type="ECO:0000313" key="1">
    <source>
        <dbReference type="EMBL" id="ALP95635.1"/>
    </source>
</evidence>
<dbReference type="STRING" id="1297617.IB211_03245c"/>
<dbReference type="RefSeq" id="WP_058118616.1">
    <property type="nucleotide sequence ID" value="NZ_CAMREZ010000008.1"/>
</dbReference>
<accession>A0A0S2W8I9</accession>
<dbReference type="KEGG" id="ibu:IB211_03245c"/>
<dbReference type="GeneID" id="93230601"/>
<name>A0A0S2W8I9_9FIRM</name>
<evidence type="ECO:0000313" key="3">
    <source>
        <dbReference type="Proteomes" id="UP000064844"/>
    </source>
</evidence>
<evidence type="ECO:0000313" key="2">
    <source>
        <dbReference type="EMBL" id="PVY48291.1"/>
    </source>
</evidence>
<keyword evidence="3" id="KW-1185">Reference proteome</keyword>
<gene>
    <name evidence="2" type="ORF">C7373_10737</name>
    <name evidence="1" type="ORF">IB211_03245c</name>
</gene>
<reference evidence="3" key="2">
    <citation type="submission" date="2015-04" db="EMBL/GenBank/DDBJ databases">
        <title>A butyrogenic pathway from the amino acid lysine in a human gut commensal.</title>
        <authorList>
            <person name="de Vos W.M."/>
            <person name="Bui N.T.P."/>
            <person name="Plugge C.M."/>
            <person name="Ritari J."/>
        </authorList>
    </citation>
    <scope>NUCLEOTIDE SEQUENCE [LARGE SCALE GENOMIC DNA]</scope>
    <source>
        <strain evidence="3">AF211</strain>
    </source>
</reference>
<dbReference type="OrthoDB" id="2065377at2"/>
<organism evidence="1 3">
    <name type="scientific">Intestinimonas butyriciproducens</name>
    <dbReference type="NCBI Taxonomy" id="1297617"/>
    <lineage>
        <taxon>Bacteria</taxon>
        <taxon>Bacillati</taxon>
        <taxon>Bacillota</taxon>
        <taxon>Clostridia</taxon>
        <taxon>Eubacteriales</taxon>
        <taxon>Intestinimonas</taxon>
    </lineage>
</organism>
<dbReference type="AlphaFoldDB" id="A0A0S2W8I9"/>
<proteinExistence type="predicted"/>
<protein>
    <submittedName>
        <fullName evidence="1">Uncharacterized protein</fullName>
    </submittedName>
</protein>
<dbReference type="EMBL" id="CP011307">
    <property type="protein sequence ID" value="ALP95635.1"/>
    <property type="molecule type" value="Genomic_DNA"/>
</dbReference>
<dbReference type="Proteomes" id="UP000064844">
    <property type="component" value="Chromosome"/>
</dbReference>
<evidence type="ECO:0000313" key="4">
    <source>
        <dbReference type="Proteomes" id="UP000245778"/>
    </source>
</evidence>
<reference evidence="1 3" key="1">
    <citation type="journal article" date="2015" name="Nat. Commun.">
        <title>Production of butyrate from lysine and the Amadori product fructoselysine by a human gut commensal.</title>
        <authorList>
            <person name="Bui T.P."/>
            <person name="Ritari J."/>
            <person name="Boeren S."/>
            <person name="de Waard P."/>
            <person name="Plugge C.M."/>
            <person name="de Vos W.M."/>
        </authorList>
    </citation>
    <scope>NUCLEOTIDE SEQUENCE [LARGE SCALE GENOMIC DNA]</scope>
    <source>
        <strain evidence="1 3">AF211</strain>
    </source>
</reference>
<dbReference type="EMBL" id="QEKK01000007">
    <property type="protein sequence ID" value="PVY48291.1"/>
    <property type="molecule type" value="Genomic_DNA"/>
</dbReference>
<dbReference type="Proteomes" id="UP000245778">
    <property type="component" value="Unassembled WGS sequence"/>
</dbReference>
<reference evidence="2 4" key="3">
    <citation type="submission" date="2018-04" db="EMBL/GenBank/DDBJ databases">
        <title>Genomic Encyclopedia of Type Strains, Phase IV (KMG-IV): sequencing the most valuable type-strain genomes for metagenomic binning, comparative biology and taxonomic classification.</title>
        <authorList>
            <person name="Goeker M."/>
        </authorList>
    </citation>
    <scope>NUCLEOTIDE SEQUENCE [LARGE SCALE GENOMIC DNA]</scope>
    <source>
        <strain evidence="2 4">DSM 26588</strain>
    </source>
</reference>
<dbReference type="eggNOG" id="ENOG5033BCV">
    <property type="taxonomic scope" value="Bacteria"/>
</dbReference>
<sequence>MDLDSFASMLASQMNRPAVPIRQQLDTLKRLGIRLTPEQEEGFLSQSARYEDPAYAAILTELGAADSDQVYAFDAEVTQRSTMYRDLIGALLRLTGGELDLQDVRESGENADLEGPGGTWRVSFTLNGHPYQYDADFLGDWLDVNVLAFLNSTLEKEKIKKRFLTVDDFNIQGVVVFFRTPEWGRFFSAGTQLAVKGC</sequence>